<organism evidence="2 3">
    <name type="scientific">Paracoccus laeviglucosivorans</name>
    <dbReference type="NCBI Taxonomy" id="1197861"/>
    <lineage>
        <taxon>Bacteria</taxon>
        <taxon>Pseudomonadati</taxon>
        <taxon>Pseudomonadota</taxon>
        <taxon>Alphaproteobacteria</taxon>
        <taxon>Rhodobacterales</taxon>
        <taxon>Paracoccaceae</taxon>
        <taxon>Paracoccus</taxon>
    </lineage>
</organism>
<dbReference type="Proteomes" id="UP000319014">
    <property type="component" value="Unassembled WGS sequence"/>
</dbReference>
<sequence>MHDPCKGHRLRAMPVAVTAAMLTISALPALAANFTPPQGCKLELTIQNRSCTVAQHYRCSSDAAGDQWVTYFTPEGQTYQSRIDRETRWMESTNMRDGIVDVLEEDAKDHASFSTLLETGKDDFDFWTRSNTGERLHHVGEDRLTGEKVEIDGVPLEVTQFQLTTYSETGDVLIRREGQQFVSRAQGRFYGGVETSEDWTGARESTNDSPVKFSFPGQPGFGETKPQYDCDLQMVHGNESGILGQLLKEARS</sequence>
<reference evidence="2 3" key="1">
    <citation type="submission" date="2017-05" db="EMBL/GenBank/DDBJ databases">
        <authorList>
            <person name="Varghese N."/>
            <person name="Submissions S."/>
        </authorList>
    </citation>
    <scope>NUCLEOTIDE SEQUENCE [LARGE SCALE GENOMIC DNA]</scope>
    <source>
        <strain evidence="2 3">DSM 100094</strain>
    </source>
</reference>
<accession>A0A521AUE7</accession>
<proteinExistence type="predicted"/>
<dbReference type="AlphaFoldDB" id="A0A521AUE7"/>
<protein>
    <submittedName>
        <fullName evidence="2">Uncharacterized protein</fullName>
    </submittedName>
</protein>
<keyword evidence="3" id="KW-1185">Reference proteome</keyword>
<gene>
    <name evidence="2" type="ORF">SAMN06265221_101356</name>
</gene>
<evidence type="ECO:0000256" key="1">
    <source>
        <dbReference type="SAM" id="SignalP"/>
    </source>
</evidence>
<feature type="signal peptide" evidence="1">
    <location>
        <begin position="1"/>
        <end position="31"/>
    </location>
</feature>
<name>A0A521AUE7_9RHOB</name>
<feature type="chain" id="PRO_5021810213" evidence="1">
    <location>
        <begin position="32"/>
        <end position="252"/>
    </location>
</feature>
<keyword evidence="1" id="KW-0732">Signal</keyword>
<evidence type="ECO:0000313" key="2">
    <source>
        <dbReference type="EMBL" id="SMO38230.1"/>
    </source>
</evidence>
<dbReference type="EMBL" id="FXTK01000001">
    <property type="protein sequence ID" value="SMO38230.1"/>
    <property type="molecule type" value="Genomic_DNA"/>
</dbReference>
<evidence type="ECO:0000313" key="3">
    <source>
        <dbReference type="Proteomes" id="UP000319014"/>
    </source>
</evidence>